<proteinExistence type="predicted"/>
<keyword evidence="1" id="KW-0812">Transmembrane</keyword>
<keyword evidence="1" id="KW-1133">Transmembrane helix</keyword>
<evidence type="ECO:0000256" key="1">
    <source>
        <dbReference type="SAM" id="Phobius"/>
    </source>
</evidence>
<feature type="transmembrane region" description="Helical" evidence="1">
    <location>
        <begin position="464"/>
        <end position="486"/>
    </location>
</feature>
<comment type="caution">
    <text evidence="2">The sequence shown here is derived from an EMBL/GenBank/DDBJ whole genome shotgun (WGS) entry which is preliminary data.</text>
</comment>
<keyword evidence="1" id="KW-0472">Membrane</keyword>
<organism evidence="2 3">
    <name type="scientific">Ramlibacter ginsenosidimutans</name>
    <dbReference type="NCBI Taxonomy" id="502333"/>
    <lineage>
        <taxon>Bacteria</taxon>
        <taxon>Pseudomonadati</taxon>
        <taxon>Pseudomonadota</taxon>
        <taxon>Betaproteobacteria</taxon>
        <taxon>Burkholderiales</taxon>
        <taxon>Comamonadaceae</taxon>
        <taxon>Ramlibacter</taxon>
    </lineage>
</organism>
<dbReference type="EMBL" id="JAEPWM010000010">
    <property type="protein sequence ID" value="MBK6008573.1"/>
    <property type="molecule type" value="Genomic_DNA"/>
</dbReference>
<reference evidence="2" key="2">
    <citation type="submission" date="2021-01" db="EMBL/GenBank/DDBJ databases">
        <authorList>
            <person name="Kang M."/>
        </authorList>
    </citation>
    <scope>NUCLEOTIDE SEQUENCE</scope>
    <source>
        <strain evidence="2">KACC 17527</strain>
    </source>
</reference>
<feature type="transmembrane region" description="Helical" evidence="1">
    <location>
        <begin position="21"/>
        <end position="43"/>
    </location>
</feature>
<evidence type="ECO:0000313" key="2">
    <source>
        <dbReference type="EMBL" id="MBK6008573.1"/>
    </source>
</evidence>
<evidence type="ECO:0000313" key="3">
    <source>
        <dbReference type="Proteomes" id="UP000630528"/>
    </source>
</evidence>
<feature type="transmembrane region" description="Helical" evidence="1">
    <location>
        <begin position="182"/>
        <end position="199"/>
    </location>
</feature>
<feature type="transmembrane region" description="Helical" evidence="1">
    <location>
        <begin position="157"/>
        <end position="176"/>
    </location>
</feature>
<keyword evidence="3" id="KW-1185">Reference proteome</keyword>
<reference evidence="2" key="1">
    <citation type="journal article" date="2012" name="J. Microbiol. Biotechnol.">
        <title>Ramlibacter ginsenosidimutans sp. nov., with ginsenoside-converting activity.</title>
        <authorList>
            <person name="Wang L."/>
            <person name="An D.S."/>
            <person name="Kim S.G."/>
            <person name="Jin F.X."/>
            <person name="Kim S.C."/>
            <person name="Lee S.T."/>
            <person name="Im W.T."/>
        </authorList>
    </citation>
    <scope>NUCLEOTIDE SEQUENCE</scope>
    <source>
        <strain evidence="2">KACC 17527</strain>
    </source>
</reference>
<protein>
    <submittedName>
        <fullName evidence="2">Uncharacterized protein</fullName>
    </submittedName>
</protein>
<feature type="transmembrane region" description="Helical" evidence="1">
    <location>
        <begin position="211"/>
        <end position="237"/>
    </location>
</feature>
<gene>
    <name evidence="2" type="ORF">JJB11_20930</name>
</gene>
<dbReference type="AlphaFoldDB" id="A0A934TW75"/>
<feature type="transmembrane region" description="Helical" evidence="1">
    <location>
        <begin position="493"/>
        <end position="511"/>
    </location>
</feature>
<dbReference type="RefSeq" id="WP_201176086.1">
    <property type="nucleotide sequence ID" value="NZ_JAEPWM010000010.1"/>
</dbReference>
<accession>A0A934TW75</accession>
<name>A0A934TW75_9BURK</name>
<dbReference type="Proteomes" id="UP000630528">
    <property type="component" value="Unassembled WGS sequence"/>
</dbReference>
<feature type="transmembrane region" description="Helical" evidence="1">
    <location>
        <begin position="117"/>
        <end position="145"/>
    </location>
</feature>
<feature type="transmembrane region" description="Helical" evidence="1">
    <location>
        <begin position="422"/>
        <end position="444"/>
    </location>
</feature>
<feature type="transmembrane region" description="Helical" evidence="1">
    <location>
        <begin position="243"/>
        <end position="264"/>
    </location>
</feature>
<sequence>MMMREATSTMGPTAGRSPGKSGFIAATLYFLAGALILCAAAFWNGQPFLYPDTPTYVRGAEMGAAKLVGQGRLPTWLPGEGQQDAGAPATLPPRQLAPVTSLDQKVVLAGRSVYYGALVYLGFLTGGLWLTVLVQAAMVVGLLYLLLRRVWGLGRGACLAIVAALAVVSPLGLYTGLLMPDLFAGLAILCFGLLCVYWDRLTRGERWAVGGLLLFGLVAHTSHVAVAAGLLVLALAARLMRRWRALPLAGLVAVAVCLLGAVAAEKAFDFAVQKVVGAPPLRLPHPMARLIDEGPGTTFLRSHCPDAGYAACQFVGNYPTYWEDFLFSADPAKGAFALADPATKRRISDEQMRFLFDVLRDQPVAVLKGFATDTLRQLTHFRVDVAGVSTPQLRMYQGRVPPSVYAGLLASRTLDAPGTDDVITVTTYASVIAALLLAVALAGRRLQGSARAAGPALPQRFGEFASVVVAGILVNAVVCATLASPLDRFQSRVMWLLPLLALAGVAFALQARRSGAAAPVAPSFLSPTLQGAPHDA</sequence>